<gene>
    <name evidence="3" type="ORF">GW587_13660</name>
</gene>
<evidence type="ECO:0000313" key="4">
    <source>
        <dbReference type="Proteomes" id="UP000666369"/>
    </source>
</evidence>
<dbReference type="Proteomes" id="UP000666369">
    <property type="component" value="Unassembled WGS sequence"/>
</dbReference>
<dbReference type="RefSeq" id="WP_166103675.1">
    <property type="nucleotide sequence ID" value="NZ_JAADJT010000005.1"/>
</dbReference>
<organism evidence="3 4">
    <name type="scientific">Duganella aceris</name>
    <dbReference type="NCBI Taxonomy" id="2703883"/>
    <lineage>
        <taxon>Bacteria</taxon>
        <taxon>Pseudomonadati</taxon>
        <taxon>Pseudomonadota</taxon>
        <taxon>Betaproteobacteria</taxon>
        <taxon>Burkholderiales</taxon>
        <taxon>Oxalobacteraceae</taxon>
        <taxon>Telluria group</taxon>
        <taxon>Duganella</taxon>
    </lineage>
</organism>
<accession>A0ABX0FL38</accession>
<name>A0ABX0FL38_9BURK</name>
<dbReference type="InterPro" id="IPR050739">
    <property type="entry name" value="MFP"/>
</dbReference>
<evidence type="ECO:0000259" key="2">
    <source>
        <dbReference type="Pfam" id="PF25885"/>
    </source>
</evidence>
<feature type="domain" description="Multidrug export protein EmrA/FarA alpha-helical hairpin" evidence="2">
    <location>
        <begin position="92"/>
        <end position="212"/>
    </location>
</feature>
<dbReference type="PANTHER" id="PTHR30386">
    <property type="entry name" value="MEMBRANE FUSION SUBUNIT OF EMRAB-TOLC MULTIDRUG EFFLUX PUMP"/>
    <property type="match status" value="1"/>
</dbReference>
<proteinExistence type="predicted"/>
<protein>
    <submittedName>
        <fullName evidence="3">HlyD family efflux transporter periplasmic adaptor subunit</fullName>
    </submittedName>
</protein>
<dbReference type="InterPro" id="IPR058633">
    <property type="entry name" value="EmrA/FarA_HH"/>
</dbReference>
<dbReference type="EMBL" id="JAADJT010000005">
    <property type="protein sequence ID" value="NGZ85300.1"/>
    <property type="molecule type" value="Genomic_DNA"/>
</dbReference>
<reference evidence="4" key="1">
    <citation type="submission" date="2023-07" db="EMBL/GenBank/DDBJ databases">
        <title>Duganella aceri sp. nov., isolated from tree sap.</title>
        <authorList>
            <person name="Kim I.S."/>
        </authorList>
    </citation>
    <scope>NUCLEOTIDE SEQUENCE [LARGE SCALE GENOMIC DNA]</scope>
    <source>
        <strain evidence="4">SAP-35</strain>
    </source>
</reference>
<dbReference type="Gene3D" id="2.40.30.170">
    <property type="match status" value="1"/>
</dbReference>
<dbReference type="Gene3D" id="2.40.50.100">
    <property type="match status" value="1"/>
</dbReference>
<keyword evidence="4" id="KW-1185">Reference proteome</keyword>
<evidence type="ECO:0000256" key="1">
    <source>
        <dbReference type="ARBA" id="ARBA00004196"/>
    </source>
</evidence>
<dbReference type="SUPFAM" id="SSF111369">
    <property type="entry name" value="HlyD-like secretion proteins"/>
    <property type="match status" value="2"/>
</dbReference>
<dbReference type="PANTHER" id="PTHR30386:SF19">
    <property type="entry name" value="MULTIDRUG EXPORT PROTEIN EMRA-RELATED"/>
    <property type="match status" value="1"/>
</dbReference>
<dbReference type="Pfam" id="PF25885">
    <property type="entry name" value="HH_EMRA"/>
    <property type="match status" value="1"/>
</dbReference>
<comment type="caution">
    <text evidence="3">The sequence shown here is derived from an EMBL/GenBank/DDBJ whole genome shotgun (WGS) entry which is preliminary data.</text>
</comment>
<evidence type="ECO:0000313" key="3">
    <source>
        <dbReference type="EMBL" id="NGZ85300.1"/>
    </source>
</evidence>
<sequence length="394" mass="41457">MTQTTPTPAETKPAARALSAKNIGAAVLLSGAAVAAWLMLAPDGRQHTEDAYVDGNVVQVTPQLNGSVTAIGADNTDYVKAGQVLVRLNPVDAQLALARAEAQLSKAVRQVRSQFANASQGKANITLRAADLARAEADLARRNQLAGSGAVSGEDISHAEDAVRTARAALTVAEQQAIGASALTDQTSIAEHPDVLAAISQLRDAYVAASRTTLRAPVSGLVTKRSVQLGQRVNAGTALMSIVPPEQMWVNANFKESQLGEIRIGQPVELHADLYGKEVRYRGRVIGTDAGTGSAFALLPAQNATGNWIKVVQRVPVRIALDPKELAAHPLKVGLSMRVSVDTADRSGALAMNSVAERPHYETTVFAAELEQADQLVQKVIAANLGSQRLVKAD</sequence>
<comment type="subcellular location">
    <subcellularLocation>
        <location evidence="1">Cell envelope</location>
    </subcellularLocation>
</comment>